<dbReference type="SUPFAM" id="SSF103473">
    <property type="entry name" value="MFS general substrate transporter"/>
    <property type="match status" value="1"/>
</dbReference>
<evidence type="ECO:0000313" key="8">
    <source>
        <dbReference type="EMBL" id="MBF8639708.1"/>
    </source>
</evidence>
<evidence type="ECO:0000256" key="1">
    <source>
        <dbReference type="ARBA" id="ARBA00004127"/>
    </source>
</evidence>
<reference evidence="9 10" key="1">
    <citation type="submission" date="2018-06" db="EMBL/GenBank/DDBJ databases">
        <authorList>
            <consortium name="Pathogen Informatics"/>
            <person name="Doyle S."/>
        </authorList>
    </citation>
    <scope>NUCLEOTIDE SEQUENCE [LARGE SCALE GENOMIC DNA]</scope>
    <source>
        <strain evidence="9 10">NCTC11842</strain>
    </source>
</reference>
<dbReference type="GO" id="GO:0005886">
    <property type="term" value="C:plasma membrane"/>
    <property type="evidence" value="ECO:0007669"/>
    <property type="project" value="TreeGrafter"/>
</dbReference>
<sequence>MSSPTFPHHRGLLMLSITLMVTVYFLDSLSIALANRYVSGGLGADQRSYVYATAAYSVAVIFFTAPHQWFVQHLGYRHLMMAATVVHTIGQLLCLAGDHLWVFATGRVFMGAAAATFFAGARVLVLMFFPGPQTPTGIRAFASGVPLGAAMASFCTAQLLAHEEWRGIFAVPLVVCLVMAVCIWMAIPSRVIPEKLSARPALLPMAILLVGSIIVETTIQRMSFDFYSDTWELLGLFLLGICLMAVFIFCERQRERPTLDFRNAINPAFLLGMLFMMLNYFMLGAYNYVIPQYVLNALQVPIYTAGTVMAIGWLCGIVPLMAITSGTLKRYFPWGGFKKFLVLGYSLLAGYGFWMSSQNGEVPLVQQLQPALMMHGVFLISTFAVIIMYTFMTIPPRYFSQAYQIKNMTQQIVMPLGIVMANVFLQWRDAFHANVLRSHITSFNPLYQQYREQLNEAMGHASMSQMASLINRQAAILGFLDYFYLIGWVGVILAIYMLLQRHFR</sequence>
<proteinExistence type="predicted"/>
<comment type="subcellular location">
    <subcellularLocation>
        <location evidence="1">Endomembrane system</location>
        <topology evidence="1">Multi-pass membrane protein</topology>
    </subcellularLocation>
</comment>
<evidence type="ECO:0000256" key="4">
    <source>
        <dbReference type="ARBA" id="ARBA00022989"/>
    </source>
</evidence>
<dbReference type="Proteomes" id="UP000250443">
    <property type="component" value="Unassembled WGS sequence"/>
</dbReference>
<dbReference type="Proteomes" id="UP000626180">
    <property type="component" value="Unassembled WGS sequence"/>
</dbReference>
<reference evidence="8 11" key="2">
    <citation type="submission" date="2020-10" db="EMBL/GenBank/DDBJ databases">
        <title>Genome sequences of Pseudomonas isolates.</title>
        <authorList>
            <person name="Wessels L."/>
            <person name="Reich F."/>
            <person name="Hammerl J."/>
        </authorList>
    </citation>
    <scope>NUCLEOTIDE SEQUENCE [LARGE SCALE GENOMIC DNA]</scope>
    <source>
        <strain evidence="8 11">20-MO00624-0</strain>
    </source>
</reference>
<feature type="transmembrane region" description="Helical" evidence="6">
    <location>
        <begin position="167"/>
        <end position="187"/>
    </location>
</feature>
<evidence type="ECO:0000256" key="5">
    <source>
        <dbReference type="ARBA" id="ARBA00023136"/>
    </source>
</evidence>
<feature type="transmembrane region" description="Helical" evidence="6">
    <location>
        <begin position="199"/>
        <end position="219"/>
    </location>
</feature>
<evidence type="ECO:0000256" key="3">
    <source>
        <dbReference type="ARBA" id="ARBA00022692"/>
    </source>
</evidence>
<evidence type="ECO:0000256" key="2">
    <source>
        <dbReference type="ARBA" id="ARBA00022448"/>
    </source>
</evidence>
<feature type="transmembrane region" description="Helical" evidence="6">
    <location>
        <begin position="49"/>
        <end position="67"/>
    </location>
</feature>
<dbReference type="InterPro" id="IPR036259">
    <property type="entry name" value="MFS_trans_sf"/>
</dbReference>
<dbReference type="PROSITE" id="PS50850">
    <property type="entry name" value="MFS"/>
    <property type="match status" value="1"/>
</dbReference>
<dbReference type="InterPro" id="IPR020846">
    <property type="entry name" value="MFS_dom"/>
</dbReference>
<dbReference type="EMBL" id="JADMCD010000001">
    <property type="protein sequence ID" value="MBF8639708.1"/>
    <property type="molecule type" value="Genomic_DNA"/>
</dbReference>
<protein>
    <submittedName>
        <fullName evidence="8">MFS transporter</fullName>
    </submittedName>
    <submittedName>
        <fullName evidence="9">Multidrug resistance protein B</fullName>
    </submittedName>
</protein>
<evidence type="ECO:0000313" key="10">
    <source>
        <dbReference type="Proteomes" id="UP000250443"/>
    </source>
</evidence>
<feature type="transmembrane region" description="Helical" evidence="6">
    <location>
        <begin position="108"/>
        <end position="129"/>
    </location>
</feature>
<feature type="transmembrane region" description="Helical" evidence="6">
    <location>
        <begin position="269"/>
        <end position="290"/>
    </location>
</feature>
<dbReference type="AlphaFoldDB" id="A0A2X2C6X5"/>
<evidence type="ECO:0000256" key="6">
    <source>
        <dbReference type="SAM" id="Phobius"/>
    </source>
</evidence>
<accession>A0A2X2C6X5</accession>
<dbReference type="RefSeq" id="WP_010796983.1">
    <property type="nucleotide sequence ID" value="NZ_FQYS01000002.1"/>
</dbReference>
<keyword evidence="11" id="KW-1185">Reference proteome</keyword>
<feature type="domain" description="Major facilitator superfamily (MFS) profile" evidence="7">
    <location>
        <begin position="13"/>
        <end position="504"/>
    </location>
</feature>
<feature type="transmembrane region" description="Helical" evidence="6">
    <location>
        <begin position="340"/>
        <end position="357"/>
    </location>
</feature>
<keyword evidence="5 6" id="KW-0472">Membrane</keyword>
<dbReference type="GO" id="GO:0012505">
    <property type="term" value="C:endomembrane system"/>
    <property type="evidence" value="ECO:0007669"/>
    <property type="project" value="UniProtKB-SubCell"/>
</dbReference>
<dbReference type="PANTHER" id="PTHR23501">
    <property type="entry name" value="MAJOR FACILITATOR SUPERFAMILY"/>
    <property type="match status" value="1"/>
</dbReference>
<dbReference type="GO" id="GO:0022857">
    <property type="term" value="F:transmembrane transporter activity"/>
    <property type="evidence" value="ECO:0007669"/>
    <property type="project" value="InterPro"/>
</dbReference>
<dbReference type="Gene3D" id="1.20.1250.20">
    <property type="entry name" value="MFS general substrate transporter like domains"/>
    <property type="match status" value="1"/>
</dbReference>
<keyword evidence="2" id="KW-0813">Transport</keyword>
<feature type="transmembrane region" description="Helical" evidence="6">
    <location>
        <begin position="231"/>
        <end position="249"/>
    </location>
</feature>
<keyword evidence="3 6" id="KW-0812">Transmembrane</keyword>
<evidence type="ECO:0000313" key="9">
    <source>
        <dbReference type="EMBL" id="SPZ02973.1"/>
    </source>
</evidence>
<feature type="transmembrane region" description="Helical" evidence="6">
    <location>
        <begin position="12"/>
        <end position="34"/>
    </location>
</feature>
<dbReference type="Pfam" id="PF07690">
    <property type="entry name" value="MFS_1"/>
    <property type="match status" value="1"/>
</dbReference>
<dbReference type="EMBL" id="UAUF01000008">
    <property type="protein sequence ID" value="SPZ02973.1"/>
    <property type="molecule type" value="Genomic_DNA"/>
</dbReference>
<feature type="transmembrane region" description="Helical" evidence="6">
    <location>
        <begin position="141"/>
        <end position="161"/>
    </location>
</feature>
<evidence type="ECO:0000313" key="11">
    <source>
        <dbReference type="Proteomes" id="UP000626180"/>
    </source>
</evidence>
<gene>
    <name evidence="9" type="primary">emrB_1</name>
    <name evidence="8" type="ORF">IRZ65_03280</name>
    <name evidence="9" type="ORF">NCTC11842_00943</name>
</gene>
<organism evidence="9 10">
    <name type="scientific">Pseudomonas luteola</name>
    <dbReference type="NCBI Taxonomy" id="47886"/>
    <lineage>
        <taxon>Bacteria</taxon>
        <taxon>Pseudomonadati</taxon>
        <taxon>Pseudomonadota</taxon>
        <taxon>Gammaproteobacteria</taxon>
        <taxon>Pseudomonadales</taxon>
        <taxon>Pseudomonadaceae</taxon>
        <taxon>Pseudomonas</taxon>
    </lineage>
</organism>
<feature type="transmembrane region" description="Helical" evidence="6">
    <location>
        <begin position="482"/>
        <end position="499"/>
    </location>
</feature>
<name>A0A2X2C6X5_PSELU</name>
<feature type="transmembrane region" description="Helical" evidence="6">
    <location>
        <begin position="79"/>
        <end position="102"/>
    </location>
</feature>
<dbReference type="PANTHER" id="PTHR23501:SF191">
    <property type="entry name" value="VACUOLAR BASIC AMINO ACID TRANSPORTER 4"/>
    <property type="match status" value="1"/>
</dbReference>
<dbReference type="InterPro" id="IPR011701">
    <property type="entry name" value="MFS"/>
</dbReference>
<keyword evidence="4 6" id="KW-1133">Transmembrane helix</keyword>
<evidence type="ECO:0000259" key="7">
    <source>
        <dbReference type="PROSITE" id="PS50850"/>
    </source>
</evidence>
<feature type="transmembrane region" description="Helical" evidence="6">
    <location>
        <begin position="372"/>
        <end position="391"/>
    </location>
</feature>
<feature type="transmembrane region" description="Helical" evidence="6">
    <location>
        <begin position="302"/>
        <end position="328"/>
    </location>
</feature>